<protein>
    <submittedName>
        <fullName evidence="1">Uncharacterized protein</fullName>
    </submittedName>
</protein>
<accession>A0A154NY65</accession>
<dbReference type="Proteomes" id="UP000076502">
    <property type="component" value="Unassembled WGS sequence"/>
</dbReference>
<reference evidence="1 2" key="1">
    <citation type="submission" date="2015-07" db="EMBL/GenBank/DDBJ databases">
        <title>The genome of Dufourea novaeangliae.</title>
        <authorList>
            <person name="Pan H."/>
            <person name="Kapheim K."/>
        </authorList>
    </citation>
    <scope>NUCLEOTIDE SEQUENCE [LARGE SCALE GENOMIC DNA]</scope>
    <source>
        <strain evidence="1">0120121106</strain>
        <tissue evidence="1">Whole body</tissue>
    </source>
</reference>
<evidence type="ECO:0000313" key="2">
    <source>
        <dbReference type="Proteomes" id="UP000076502"/>
    </source>
</evidence>
<evidence type="ECO:0000313" key="1">
    <source>
        <dbReference type="EMBL" id="KZC04616.1"/>
    </source>
</evidence>
<organism evidence="1 2">
    <name type="scientific">Dufourea novaeangliae</name>
    <name type="common">Sweat bee</name>
    <dbReference type="NCBI Taxonomy" id="178035"/>
    <lineage>
        <taxon>Eukaryota</taxon>
        <taxon>Metazoa</taxon>
        <taxon>Ecdysozoa</taxon>
        <taxon>Arthropoda</taxon>
        <taxon>Hexapoda</taxon>
        <taxon>Insecta</taxon>
        <taxon>Pterygota</taxon>
        <taxon>Neoptera</taxon>
        <taxon>Endopterygota</taxon>
        <taxon>Hymenoptera</taxon>
        <taxon>Apocrita</taxon>
        <taxon>Aculeata</taxon>
        <taxon>Apoidea</taxon>
        <taxon>Anthophila</taxon>
        <taxon>Halictidae</taxon>
        <taxon>Rophitinae</taxon>
        <taxon>Dufourea</taxon>
    </lineage>
</organism>
<keyword evidence="2" id="KW-1185">Reference proteome</keyword>
<gene>
    <name evidence="1" type="ORF">WN55_00691</name>
</gene>
<name>A0A154NY65_DUFNO</name>
<sequence length="57" mass="6515">MVLHTLNAENPQSTYYIKGVEICVIIVSLSQQYFVYNLTVNIAVIYAHRCVKTLEPL</sequence>
<proteinExistence type="predicted"/>
<dbReference type="EMBL" id="KQ434782">
    <property type="protein sequence ID" value="KZC04616.1"/>
    <property type="molecule type" value="Genomic_DNA"/>
</dbReference>
<dbReference type="AlphaFoldDB" id="A0A154NY65"/>